<reference evidence="5" key="1">
    <citation type="submission" date="2019-07" db="EMBL/GenBank/DDBJ databases">
        <title>Annotation for the trematode Paragonimus miyazaki's.</title>
        <authorList>
            <person name="Choi Y.-J."/>
        </authorList>
    </citation>
    <scope>NUCLEOTIDE SEQUENCE</scope>
    <source>
        <strain evidence="5">Japan</strain>
    </source>
</reference>
<dbReference type="GO" id="GO:0006979">
    <property type="term" value="P:response to oxidative stress"/>
    <property type="evidence" value="ECO:0007669"/>
    <property type="project" value="InterPro"/>
</dbReference>
<dbReference type="EMBL" id="JTDE01005834">
    <property type="protein sequence ID" value="KAF7247126.1"/>
    <property type="molecule type" value="Genomic_DNA"/>
</dbReference>
<dbReference type="GO" id="GO:0004601">
    <property type="term" value="F:peroxidase activity"/>
    <property type="evidence" value="ECO:0007669"/>
    <property type="project" value="UniProtKB-KW"/>
</dbReference>
<dbReference type="Pfam" id="PF00255">
    <property type="entry name" value="GSHPx"/>
    <property type="match status" value="1"/>
</dbReference>
<evidence type="ECO:0000256" key="3">
    <source>
        <dbReference type="ARBA" id="ARBA00023002"/>
    </source>
</evidence>
<name>A0A8S9YSV4_9TREM</name>
<keyword evidence="2 4" id="KW-0575">Peroxidase</keyword>
<dbReference type="PROSITE" id="PS00763">
    <property type="entry name" value="GLUTATHIONE_PEROXID_2"/>
    <property type="match status" value="1"/>
</dbReference>
<evidence type="ECO:0000256" key="1">
    <source>
        <dbReference type="ARBA" id="ARBA00006926"/>
    </source>
</evidence>
<comment type="similarity">
    <text evidence="1 4">Belongs to the glutathione peroxidase family.</text>
</comment>
<evidence type="ECO:0000256" key="4">
    <source>
        <dbReference type="RuleBase" id="RU000499"/>
    </source>
</evidence>
<dbReference type="PANTHER" id="PTHR11592:SF78">
    <property type="entry name" value="GLUTATHIONE PEROXIDASE"/>
    <property type="match status" value="1"/>
</dbReference>
<dbReference type="InterPro" id="IPR000889">
    <property type="entry name" value="Glutathione_peroxidase"/>
</dbReference>
<evidence type="ECO:0000256" key="2">
    <source>
        <dbReference type="ARBA" id="ARBA00022559"/>
    </source>
</evidence>
<proteinExistence type="inferred from homology"/>
<accession>A0A8S9YSV4</accession>
<dbReference type="OrthoDB" id="446890at2759"/>
<keyword evidence="6" id="KW-1185">Reference proteome</keyword>
<dbReference type="SUPFAM" id="SSF52833">
    <property type="entry name" value="Thioredoxin-like"/>
    <property type="match status" value="1"/>
</dbReference>
<organism evidence="5 6">
    <name type="scientific">Paragonimus skrjabini miyazakii</name>
    <dbReference type="NCBI Taxonomy" id="59628"/>
    <lineage>
        <taxon>Eukaryota</taxon>
        <taxon>Metazoa</taxon>
        <taxon>Spiralia</taxon>
        <taxon>Lophotrochozoa</taxon>
        <taxon>Platyhelminthes</taxon>
        <taxon>Trematoda</taxon>
        <taxon>Digenea</taxon>
        <taxon>Plagiorchiida</taxon>
        <taxon>Troglotremata</taxon>
        <taxon>Troglotrematidae</taxon>
        <taxon>Paragonimus</taxon>
    </lineage>
</organism>
<protein>
    <recommendedName>
        <fullName evidence="4">Glutathione peroxidase</fullName>
    </recommendedName>
</protein>
<dbReference type="PRINTS" id="PR01011">
    <property type="entry name" value="GLUTPROXDASE"/>
</dbReference>
<dbReference type="InterPro" id="IPR036249">
    <property type="entry name" value="Thioredoxin-like_sf"/>
</dbReference>
<dbReference type="AlphaFoldDB" id="A0A8S9YSV4"/>
<dbReference type="PROSITE" id="PS51355">
    <property type="entry name" value="GLUTATHIONE_PEROXID_3"/>
    <property type="match status" value="1"/>
</dbReference>
<dbReference type="PANTHER" id="PTHR11592">
    <property type="entry name" value="GLUTATHIONE PEROXIDASE"/>
    <property type="match status" value="1"/>
</dbReference>
<keyword evidence="3 4" id="KW-0560">Oxidoreductase</keyword>
<comment type="caution">
    <text evidence="5">The sequence shown here is derived from an EMBL/GenBank/DDBJ whole genome shotgun (WGS) entry which is preliminary data.</text>
</comment>
<dbReference type="Proteomes" id="UP000822476">
    <property type="component" value="Unassembled WGS sequence"/>
</dbReference>
<sequence>MTARCLRIVRMTYSGWPRLSRPRHPSLDCISTQVEMKALPLLLCLLLVINCQPSSIYDFTVIDVDGNSISLDRYRGKLQALYTQYADRGLRVLAFPCNQFGGQEPDSDAEIKQYVIMKYNVTFDLFHKIDVNGPNAIPLYEYLKSQHRGPLFARRIEWNYVKFLVDRNGVPYDRYSSVTEPNSMLNAILRLLGP</sequence>
<dbReference type="CDD" id="cd00340">
    <property type="entry name" value="GSH_Peroxidase"/>
    <property type="match status" value="1"/>
</dbReference>
<evidence type="ECO:0000313" key="6">
    <source>
        <dbReference type="Proteomes" id="UP000822476"/>
    </source>
</evidence>
<dbReference type="Gene3D" id="3.40.30.10">
    <property type="entry name" value="Glutaredoxin"/>
    <property type="match status" value="1"/>
</dbReference>
<dbReference type="InterPro" id="IPR029760">
    <property type="entry name" value="GPX_CS"/>
</dbReference>
<evidence type="ECO:0000313" key="5">
    <source>
        <dbReference type="EMBL" id="KAF7247126.1"/>
    </source>
</evidence>
<gene>
    <name evidence="5" type="ORF">EG68_08271</name>
</gene>